<evidence type="ECO:0000313" key="4">
    <source>
        <dbReference type="EMBL" id="EPS69529.1"/>
    </source>
</evidence>
<protein>
    <recommendedName>
        <fullName evidence="6">Pentatricopeptide repeat-containing protein</fullName>
    </recommendedName>
</protein>
<evidence type="ECO:0008006" key="6">
    <source>
        <dbReference type="Google" id="ProtNLM"/>
    </source>
</evidence>
<sequence length="513" mass="56500">LFRIRRRNVFVYNSLISGFPNYAVYYYVRLRQEGVLPNKHTFPSLLKSRAPSSAALPFQIFSQAIKFGFGNDRFFCNSLISSLANGGLADSARQVFDEMSARDLVSYTALMDGFVRNSRHLEALELFIRIKGSGLPMDGAAVVSGLCAAGASGHLFFGRWIHGFYVISGRVFSGDVYIGSGLVDMYSKCGYCEDALRAFQDMPFKNVVSWSVLLSGHLQCHSFMQVLHLFSKMLSDNAKPNETVLTSVLTACAQLGALVQGMWIHSYICLNKLQINSILGTALIDMYSKCGYITGAEYIFNSMLKKDVYPWTAFISGLAMNGDANGSLNLFRRMLRCGVRPNEVTFVAVLSGCSHGGLINEGRELFRGMEADHGIKPTIDHYGCMVDLLGRAGKLREAVTLIQQMPMEVSESITNSLLSSCINQRGDHQCNNNGVEMELGKRIGIPADGGGAAYVLLANLYSKCGKWEAAGDVRRMMKEGRVGKNPGCSWIETNGVVREFSSFDNSSRELQNV</sequence>
<dbReference type="AlphaFoldDB" id="S8CQS2"/>
<dbReference type="InterPro" id="IPR046960">
    <property type="entry name" value="PPR_At4g14850-like_plant"/>
</dbReference>
<dbReference type="OrthoDB" id="1928216at2759"/>
<feature type="repeat" description="PPR" evidence="2">
    <location>
        <begin position="307"/>
        <end position="341"/>
    </location>
</feature>
<dbReference type="GO" id="GO:0009451">
    <property type="term" value="P:RNA modification"/>
    <property type="evidence" value="ECO:0007669"/>
    <property type="project" value="InterPro"/>
</dbReference>
<feature type="transmembrane region" description="Helical" evidence="3">
    <location>
        <begin position="9"/>
        <end position="28"/>
    </location>
</feature>
<dbReference type="PROSITE" id="PS51375">
    <property type="entry name" value="PPR"/>
    <property type="match status" value="5"/>
</dbReference>
<keyword evidence="3" id="KW-0472">Membrane</keyword>
<feature type="repeat" description="PPR" evidence="2">
    <location>
        <begin position="206"/>
        <end position="240"/>
    </location>
</feature>
<evidence type="ECO:0000256" key="1">
    <source>
        <dbReference type="ARBA" id="ARBA00022737"/>
    </source>
</evidence>
<dbReference type="Pfam" id="PF01535">
    <property type="entry name" value="PPR"/>
    <property type="match status" value="5"/>
</dbReference>
<evidence type="ECO:0000256" key="2">
    <source>
        <dbReference type="PROSITE-ProRule" id="PRU00708"/>
    </source>
</evidence>
<reference evidence="4 5" key="1">
    <citation type="journal article" date="2013" name="BMC Genomics">
        <title>The miniature genome of a carnivorous plant Genlisea aurea contains a low number of genes and short non-coding sequences.</title>
        <authorList>
            <person name="Leushkin E.V."/>
            <person name="Sutormin R.A."/>
            <person name="Nabieva E.R."/>
            <person name="Penin A.A."/>
            <person name="Kondrashov A.S."/>
            <person name="Logacheva M.D."/>
        </authorList>
    </citation>
    <scope>NUCLEOTIDE SEQUENCE [LARGE SCALE GENOMIC DNA]</scope>
</reference>
<keyword evidence="1" id="KW-0677">Repeat</keyword>
<dbReference type="FunFam" id="1.25.40.10:FF:000090">
    <property type="entry name" value="Pentatricopeptide repeat-containing protein, chloroplastic"/>
    <property type="match status" value="1"/>
</dbReference>
<evidence type="ECO:0000313" key="5">
    <source>
        <dbReference type="Proteomes" id="UP000015453"/>
    </source>
</evidence>
<dbReference type="Proteomes" id="UP000015453">
    <property type="component" value="Unassembled WGS sequence"/>
</dbReference>
<dbReference type="GO" id="GO:0003723">
    <property type="term" value="F:RNA binding"/>
    <property type="evidence" value="ECO:0007669"/>
    <property type="project" value="InterPro"/>
</dbReference>
<accession>S8CQS2</accession>
<feature type="repeat" description="PPR" evidence="2">
    <location>
        <begin position="103"/>
        <end position="137"/>
    </location>
</feature>
<dbReference type="EMBL" id="AUSU01002081">
    <property type="protein sequence ID" value="EPS69529.1"/>
    <property type="molecule type" value="Genomic_DNA"/>
</dbReference>
<dbReference type="Pfam" id="PF20431">
    <property type="entry name" value="E_motif"/>
    <property type="match status" value="1"/>
</dbReference>
<name>S8CQS2_9LAMI</name>
<dbReference type="InterPro" id="IPR011990">
    <property type="entry name" value="TPR-like_helical_dom_sf"/>
</dbReference>
<feature type="repeat" description="PPR" evidence="2">
    <location>
        <begin position="72"/>
        <end position="102"/>
    </location>
</feature>
<gene>
    <name evidence="4" type="ORF">M569_05233</name>
</gene>
<dbReference type="PANTHER" id="PTHR47926">
    <property type="entry name" value="PENTATRICOPEPTIDE REPEAT-CONTAINING PROTEIN"/>
    <property type="match status" value="1"/>
</dbReference>
<dbReference type="InterPro" id="IPR046848">
    <property type="entry name" value="E_motif"/>
</dbReference>
<keyword evidence="5" id="KW-1185">Reference proteome</keyword>
<proteinExistence type="predicted"/>
<keyword evidence="3" id="KW-0812">Transmembrane</keyword>
<organism evidence="4 5">
    <name type="scientific">Genlisea aurea</name>
    <dbReference type="NCBI Taxonomy" id="192259"/>
    <lineage>
        <taxon>Eukaryota</taxon>
        <taxon>Viridiplantae</taxon>
        <taxon>Streptophyta</taxon>
        <taxon>Embryophyta</taxon>
        <taxon>Tracheophyta</taxon>
        <taxon>Spermatophyta</taxon>
        <taxon>Magnoliopsida</taxon>
        <taxon>eudicotyledons</taxon>
        <taxon>Gunneridae</taxon>
        <taxon>Pentapetalae</taxon>
        <taxon>asterids</taxon>
        <taxon>lamiids</taxon>
        <taxon>Lamiales</taxon>
        <taxon>Lentibulariaceae</taxon>
        <taxon>Genlisea</taxon>
    </lineage>
</organism>
<dbReference type="NCBIfam" id="TIGR00756">
    <property type="entry name" value="PPR"/>
    <property type="match status" value="5"/>
</dbReference>
<keyword evidence="3" id="KW-1133">Transmembrane helix</keyword>
<feature type="non-terminal residue" evidence="4">
    <location>
        <position position="513"/>
    </location>
</feature>
<dbReference type="FunFam" id="1.25.40.10:FF:000285">
    <property type="entry name" value="Pentatricopeptide repeat-containing protein, chloroplastic"/>
    <property type="match status" value="1"/>
</dbReference>
<dbReference type="Gene3D" id="1.25.40.10">
    <property type="entry name" value="Tetratricopeptide repeat domain"/>
    <property type="match status" value="4"/>
</dbReference>
<dbReference type="InterPro" id="IPR002885">
    <property type="entry name" value="PPR_rpt"/>
</dbReference>
<comment type="caution">
    <text evidence="4">The sequence shown here is derived from an EMBL/GenBank/DDBJ whole genome shotgun (WGS) entry which is preliminary data.</text>
</comment>
<feature type="repeat" description="PPR" evidence="2">
    <location>
        <begin position="342"/>
        <end position="377"/>
    </location>
</feature>
<evidence type="ECO:0000256" key="3">
    <source>
        <dbReference type="SAM" id="Phobius"/>
    </source>
</evidence>
<feature type="non-terminal residue" evidence="4">
    <location>
        <position position="1"/>
    </location>
</feature>
<dbReference type="Pfam" id="PF13041">
    <property type="entry name" value="PPR_2"/>
    <property type="match status" value="1"/>
</dbReference>
<dbReference type="PANTHER" id="PTHR47926:SF463">
    <property type="entry name" value="PENTATRICOPEPTIDE REPEAT-CONTAINING PROTEIN"/>
    <property type="match status" value="1"/>
</dbReference>